<accession>A0AAW4VMP0</accession>
<protein>
    <submittedName>
        <fullName evidence="1">Uncharacterized protein</fullName>
    </submittedName>
</protein>
<gene>
    <name evidence="1" type="ORF">LJD74_12040</name>
</gene>
<organism evidence="1 2">
    <name type="scientific">Faecalibacillus intestinalis</name>
    <dbReference type="NCBI Taxonomy" id="1982626"/>
    <lineage>
        <taxon>Bacteria</taxon>
        <taxon>Bacillati</taxon>
        <taxon>Bacillota</taxon>
        <taxon>Erysipelotrichia</taxon>
        <taxon>Erysipelotrichales</taxon>
        <taxon>Coprobacillaceae</taxon>
        <taxon>Faecalibacillus</taxon>
    </lineage>
</organism>
<evidence type="ECO:0000313" key="1">
    <source>
        <dbReference type="EMBL" id="MCB8562716.1"/>
    </source>
</evidence>
<reference evidence="1" key="1">
    <citation type="submission" date="2021-10" db="EMBL/GenBank/DDBJ databases">
        <title>Collection of gut derived symbiotic bacterial strains cultured from healthy donors.</title>
        <authorList>
            <person name="Lin H."/>
            <person name="Littmann E."/>
            <person name="Kohout C."/>
            <person name="Pamer E.G."/>
        </authorList>
    </citation>
    <scope>NUCLEOTIDE SEQUENCE</scope>
    <source>
        <strain evidence="1">DFI.5.2</strain>
    </source>
</reference>
<dbReference type="Proteomes" id="UP001197827">
    <property type="component" value="Unassembled WGS sequence"/>
</dbReference>
<dbReference type="AlphaFoldDB" id="A0AAW4VMP0"/>
<sequence>MKEIHIPKLNKEITEYFFNILDLFSKCEGLPSNNQNLSFDYIEYKIKKVIHIDFINKITLKTLNIVILVY</sequence>
<proteinExistence type="predicted"/>
<dbReference type="EMBL" id="JAJDKQ010000029">
    <property type="protein sequence ID" value="MCB8562716.1"/>
    <property type="molecule type" value="Genomic_DNA"/>
</dbReference>
<comment type="caution">
    <text evidence="1">The sequence shown here is derived from an EMBL/GenBank/DDBJ whole genome shotgun (WGS) entry which is preliminary data.</text>
</comment>
<evidence type="ECO:0000313" key="2">
    <source>
        <dbReference type="Proteomes" id="UP001197827"/>
    </source>
</evidence>
<dbReference type="RefSeq" id="WP_117851876.1">
    <property type="nucleotide sequence ID" value="NZ_JAJDKQ010000029.1"/>
</dbReference>
<name>A0AAW4VMP0_9FIRM</name>